<dbReference type="Proteomes" id="UP001212997">
    <property type="component" value="Unassembled WGS sequence"/>
</dbReference>
<reference evidence="3" key="1">
    <citation type="submission" date="2022-07" db="EMBL/GenBank/DDBJ databases">
        <title>Genome Sequence of Physisporinus lineatus.</title>
        <authorList>
            <person name="Buettner E."/>
        </authorList>
    </citation>
    <scope>NUCLEOTIDE SEQUENCE</scope>
    <source>
        <strain evidence="3">VT162</strain>
    </source>
</reference>
<proteinExistence type="predicted"/>
<feature type="transmembrane region" description="Helical" evidence="2">
    <location>
        <begin position="183"/>
        <end position="204"/>
    </location>
</feature>
<keyword evidence="2" id="KW-0812">Transmembrane</keyword>
<keyword evidence="2" id="KW-1133">Transmembrane helix</keyword>
<evidence type="ECO:0000313" key="3">
    <source>
        <dbReference type="EMBL" id="KAJ3491305.1"/>
    </source>
</evidence>
<accession>A0AAD5VFX3</accession>
<feature type="transmembrane region" description="Helical" evidence="2">
    <location>
        <begin position="224"/>
        <end position="243"/>
    </location>
</feature>
<evidence type="ECO:0000256" key="1">
    <source>
        <dbReference type="SAM" id="MobiDB-lite"/>
    </source>
</evidence>
<comment type="caution">
    <text evidence="3">The sequence shown here is derived from an EMBL/GenBank/DDBJ whole genome shotgun (WGS) entry which is preliminary data.</text>
</comment>
<keyword evidence="2" id="KW-0472">Membrane</keyword>
<dbReference type="EMBL" id="JANAWD010000014">
    <property type="protein sequence ID" value="KAJ3491305.1"/>
    <property type="molecule type" value="Genomic_DNA"/>
</dbReference>
<keyword evidence="4" id="KW-1185">Reference proteome</keyword>
<gene>
    <name evidence="3" type="ORF">NLI96_g807</name>
</gene>
<protein>
    <submittedName>
        <fullName evidence="3">Uncharacterized protein</fullName>
    </submittedName>
</protein>
<evidence type="ECO:0000313" key="4">
    <source>
        <dbReference type="Proteomes" id="UP001212997"/>
    </source>
</evidence>
<evidence type="ECO:0000256" key="2">
    <source>
        <dbReference type="SAM" id="Phobius"/>
    </source>
</evidence>
<dbReference type="AlphaFoldDB" id="A0AAD5VFX3"/>
<organism evidence="3 4">
    <name type="scientific">Meripilus lineatus</name>
    <dbReference type="NCBI Taxonomy" id="2056292"/>
    <lineage>
        <taxon>Eukaryota</taxon>
        <taxon>Fungi</taxon>
        <taxon>Dikarya</taxon>
        <taxon>Basidiomycota</taxon>
        <taxon>Agaricomycotina</taxon>
        <taxon>Agaricomycetes</taxon>
        <taxon>Polyporales</taxon>
        <taxon>Meripilaceae</taxon>
        <taxon>Meripilus</taxon>
    </lineage>
</organism>
<sequence length="318" mass="36162">MPLRTTELRSLKSVVETLDSRLPGSTYSIARLMSLLRRIWVHSKMMDSRESTDVPNRLASFTFHVASAAMFGSPRRYWKNMKDVNSDSPVHLPSWDRFVQVAREDWENSKLPSTVLLTTNIGFLAIPDITNSTVATVCSVVSMALCVSSFVTAHTSLRDFHQNDGHDQESITFFLRRTRSRWMGLRIVPLRFSLPNGLLIWSMISFMTGASSLFYEQSSRRTRIITGVVLLMITIFVLIVVNLDHPGVNSIPSPRREASIDQKRTPRSKTWDSTPLEVASSSWSNWRCSSTISPTRISSMELPRQPEKMFDPENILFS</sequence>
<feature type="compositionally biased region" description="Basic and acidic residues" evidence="1">
    <location>
        <begin position="254"/>
        <end position="264"/>
    </location>
</feature>
<feature type="region of interest" description="Disordered" evidence="1">
    <location>
        <begin position="252"/>
        <end position="273"/>
    </location>
</feature>
<name>A0AAD5VFX3_9APHY</name>